<comment type="caution">
    <text evidence="3">The sequence shown here is derived from an EMBL/GenBank/DDBJ whole genome shotgun (WGS) entry which is preliminary data.</text>
</comment>
<dbReference type="Pfam" id="PF18883">
    <property type="entry name" value="AC_1"/>
    <property type="match status" value="1"/>
</dbReference>
<protein>
    <submittedName>
        <fullName evidence="3">Autotransporter outer membrane beta-barrel domain-containing protein</fullName>
    </submittedName>
</protein>
<organism evidence="3 4">
    <name type="scientific">Herminiimonas glaciei</name>
    <dbReference type="NCBI Taxonomy" id="523788"/>
    <lineage>
        <taxon>Bacteria</taxon>
        <taxon>Pseudomonadati</taxon>
        <taxon>Pseudomonadota</taxon>
        <taxon>Betaproteobacteria</taxon>
        <taxon>Burkholderiales</taxon>
        <taxon>Oxalobacteraceae</taxon>
        <taxon>Herminiimonas</taxon>
    </lineage>
</organism>
<dbReference type="InterPro" id="IPR036709">
    <property type="entry name" value="Autotransporte_beta_dom_sf"/>
</dbReference>
<gene>
    <name evidence="3" type="ORF">ACFQPC_05800</name>
</gene>
<dbReference type="InterPro" id="IPR013425">
    <property type="entry name" value="Autotrns_rpt"/>
</dbReference>
<dbReference type="SUPFAM" id="SSF103515">
    <property type="entry name" value="Autotransporter"/>
    <property type="match status" value="1"/>
</dbReference>
<keyword evidence="4" id="KW-1185">Reference proteome</keyword>
<dbReference type="RefSeq" id="WP_382270739.1">
    <property type="nucleotide sequence ID" value="NZ_JBHTBU010000001.1"/>
</dbReference>
<dbReference type="Pfam" id="PF03797">
    <property type="entry name" value="Autotransporter"/>
    <property type="match status" value="1"/>
</dbReference>
<dbReference type="PANTHER" id="PTHR35037">
    <property type="entry name" value="C-TERMINAL REGION OF AIDA-LIKE PROTEIN"/>
    <property type="match status" value="1"/>
</dbReference>
<keyword evidence="1" id="KW-0732">Signal</keyword>
<dbReference type="PANTHER" id="PTHR35037:SF3">
    <property type="entry name" value="C-TERMINAL REGION OF AIDA-LIKE PROTEIN"/>
    <property type="match status" value="1"/>
</dbReference>
<dbReference type="NCBIfam" id="TIGR02601">
    <property type="entry name" value="autotrns_rpt"/>
    <property type="match status" value="1"/>
</dbReference>
<proteinExistence type="predicted"/>
<dbReference type="InterPro" id="IPR012332">
    <property type="entry name" value="Autotransporter_pectin_lyase_C"/>
</dbReference>
<evidence type="ECO:0000256" key="1">
    <source>
        <dbReference type="ARBA" id="ARBA00022729"/>
    </source>
</evidence>
<dbReference type="Gene3D" id="2.40.128.130">
    <property type="entry name" value="Autotransporter beta-domain"/>
    <property type="match status" value="1"/>
</dbReference>
<sequence>MQQAHAQSITFSGDLNYLPPGGTTHWNVGDDLVVGDSTTGTLLIDAGATVNNRDSYIGNQGLAQGTVTVQGKDGAGSASTLTATGALYIGVEAGSIGTLRILDGGTVSNTNWAILGRDSGSTGTAIVSGPGSTWNITPTVGIQVGSTGSGTLQINNGGTVNSGQGIIGYYTGSDGHVTVSGAGTNWNPLNNIFVGFEGTGTLEVQDGATTSTMQSGGGAATIYVGYRNGAQGTVTVGSSTGDTSTLSATDNLIVGAEGSATVTIEKGGLVKIGTDVYIGNTATSTGTLHLNGDASGRGILETGAVIAGAGTINLDLNGGILRANRNEANFLEGLPALTVGTEGAWFDTNGHTIGISTAFTGTSTFNKLGAGTLTLTGNSSTFTGDTAVSAGTLQMDGILGGTIDVQSGARLTGIGQVGVTTNRGVIAPGHSGSLGTLTIAGNYIPAGGSIEIRTQLGDDSSATDRLIITGSTSGATPVKVTNFGGTGAQTTEGIRIIEVQGASNGTFSLVGNTTFEGQQAVVAGAYAYRLYAGGASTPADGSWYLRSALLNAPGTPLYQPGVPSYEAYPQILLGLNGLPTLQQRVGNRFWNDGSSSSAKDNGRGVTGAFTETNGMWVRVEGGHNRMTPKESTSGSDYQYDTYKMQGGIDAMLSENSDGKLVGSALLHYVHGSAKTSWRYATANYGSGRISTDGYGVGATLTWYGANGFYVDGAAQLTWYSSNLSANSVHSLTSGNHAFGQAWSVESGKRVKMNGNWSVIPQAQLSYSKASFNDFTDVFGASVRHGRDDSLQGRLGVSLDYQENRTRFYGIANLYNEFFNGTSVMVADRTFSSRNDRLWAGLGFGGSHSWNNDKYSVYGEASYNTSLAGGNSYGYGGTVGMRIKW</sequence>
<dbReference type="PROSITE" id="PS51208">
    <property type="entry name" value="AUTOTRANSPORTER"/>
    <property type="match status" value="1"/>
</dbReference>
<dbReference type="Gene3D" id="2.160.20.20">
    <property type="match status" value="1"/>
</dbReference>
<evidence type="ECO:0000313" key="4">
    <source>
        <dbReference type="Proteomes" id="UP001596542"/>
    </source>
</evidence>
<dbReference type="InterPro" id="IPR051551">
    <property type="entry name" value="Autotransporter_adhesion"/>
</dbReference>
<dbReference type="InterPro" id="IPR030895">
    <property type="entry name" value="T5SS_PEPC_rpt"/>
</dbReference>
<dbReference type="NCBIfam" id="TIGR01414">
    <property type="entry name" value="autotrans_barl"/>
    <property type="match status" value="1"/>
</dbReference>
<dbReference type="SMART" id="SM00869">
    <property type="entry name" value="Autotransporter"/>
    <property type="match status" value="1"/>
</dbReference>
<accession>A0ABW2I925</accession>
<name>A0ABW2I925_9BURK</name>
<dbReference type="InterPro" id="IPR043990">
    <property type="entry name" value="AC_1"/>
</dbReference>
<dbReference type="InterPro" id="IPR011050">
    <property type="entry name" value="Pectin_lyase_fold/virulence"/>
</dbReference>
<evidence type="ECO:0000259" key="2">
    <source>
        <dbReference type="PROSITE" id="PS51208"/>
    </source>
</evidence>
<dbReference type="InterPro" id="IPR006315">
    <property type="entry name" value="OM_autotransptr_brl_dom"/>
</dbReference>
<dbReference type="SUPFAM" id="SSF51126">
    <property type="entry name" value="Pectin lyase-like"/>
    <property type="match status" value="1"/>
</dbReference>
<dbReference type="CDD" id="cd01344">
    <property type="entry name" value="PL2_Passenger_AT"/>
    <property type="match status" value="1"/>
</dbReference>
<dbReference type="Pfam" id="PF12951">
    <property type="entry name" value="PATR"/>
    <property type="match status" value="1"/>
</dbReference>
<dbReference type="EMBL" id="JBHTBU010000001">
    <property type="protein sequence ID" value="MFC7287549.1"/>
    <property type="molecule type" value="Genomic_DNA"/>
</dbReference>
<reference evidence="4" key="1">
    <citation type="journal article" date="2019" name="Int. J. Syst. Evol. Microbiol.">
        <title>The Global Catalogue of Microorganisms (GCM) 10K type strain sequencing project: providing services to taxonomists for standard genome sequencing and annotation.</title>
        <authorList>
            <consortium name="The Broad Institute Genomics Platform"/>
            <consortium name="The Broad Institute Genome Sequencing Center for Infectious Disease"/>
            <person name="Wu L."/>
            <person name="Ma J."/>
        </authorList>
    </citation>
    <scope>NUCLEOTIDE SEQUENCE [LARGE SCALE GENOMIC DNA]</scope>
    <source>
        <strain evidence="4">KACC 12508</strain>
    </source>
</reference>
<evidence type="ECO:0000313" key="3">
    <source>
        <dbReference type="EMBL" id="MFC7287549.1"/>
    </source>
</evidence>
<feature type="domain" description="Autotransporter" evidence="2">
    <location>
        <begin position="608"/>
        <end position="884"/>
    </location>
</feature>
<dbReference type="NCBIfam" id="TIGR04393">
    <property type="entry name" value="rpt_T5SS_PEPC"/>
    <property type="match status" value="4"/>
</dbReference>
<dbReference type="Proteomes" id="UP001596542">
    <property type="component" value="Unassembled WGS sequence"/>
</dbReference>
<dbReference type="InterPro" id="IPR005546">
    <property type="entry name" value="Autotransporte_beta"/>
</dbReference>